<feature type="compositionally biased region" description="Polar residues" evidence="1">
    <location>
        <begin position="145"/>
        <end position="161"/>
    </location>
</feature>
<protein>
    <submittedName>
        <fullName evidence="3">Uncharacterized protein</fullName>
    </submittedName>
</protein>
<feature type="compositionally biased region" description="Low complexity" evidence="1">
    <location>
        <begin position="1050"/>
        <end position="1072"/>
    </location>
</feature>
<feature type="region of interest" description="Disordered" evidence="1">
    <location>
        <begin position="846"/>
        <end position="888"/>
    </location>
</feature>
<proteinExistence type="predicted"/>
<feature type="compositionally biased region" description="Polar residues" evidence="1">
    <location>
        <begin position="1"/>
        <end position="12"/>
    </location>
</feature>
<evidence type="ECO:0000256" key="1">
    <source>
        <dbReference type="SAM" id="MobiDB-lite"/>
    </source>
</evidence>
<name>A0A915BJJ3_PARUN</name>
<feature type="compositionally biased region" description="Pro residues" evidence="1">
    <location>
        <begin position="1079"/>
        <end position="1094"/>
    </location>
</feature>
<feature type="region of interest" description="Disordered" evidence="1">
    <location>
        <begin position="782"/>
        <end position="804"/>
    </location>
</feature>
<feature type="region of interest" description="Disordered" evidence="1">
    <location>
        <begin position="1"/>
        <end position="48"/>
    </location>
</feature>
<feature type="region of interest" description="Disordered" evidence="1">
    <location>
        <begin position="926"/>
        <end position="997"/>
    </location>
</feature>
<accession>A0A915BJJ3</accession>
<feature type="region of interest" description="Disordered" evidence="1">
    <location>
        <begin position="214"/>
        <end position="346"/>
    </location>
</feature>
<feature type="region of interest" description="Disordered" evidence="1">
    <location>
        <begin position="69"/>
        <end position="201"/>
    </location>
</feature>
<feature type="compositionally biased region" description="Low complexity" evidence="1">
    <location>
        <begin position="276"/>
        <end position="292"/>
    </location>
</feature>
<keyword evidence="2" id="KW-1185">Reference proteome</keyword>
<feature type="region of interest" description="Disordered" evidence="1">
    <location>
        <begin position="390"/>
        <end position="412"/>
    </location>
</feature>
<feature type="compositionally biased region" description="Basic and acidic residues" evidence="1">
    <location>
        <begin position="296"/>
        <end position="308"/>
    </location>
</feature>
<reference evidence="3" key="1">
    <citation type="submission" date="2022-11" db="UniProtKB">
        <authorList>
            <consortium name="WormBaseParasite"/>
        </authorList>
    </citation>
    <scope>IDENTIFICATION</scope>
</reference>
<evidence type="ECO:0000313" key="2">
    <source>
        <dbReference type="Proteomes" id="UP000887569"/>
    </source>
</evidence>
<feature type="compositionally biased region" description="Polar residues" evidence="1">
    <location>
        <begin position="1028"/>
        <end position="1049"/>
    </location>
</feature>
<feature type="compositionally biased region" description="Basic and acidic residues" evidence="1">
    <location>
        <begin position="244"/>
        <end position="258"/>
    </location>
</feature>
<feature type="region of interest" description="Disordered" evidence="1">
    <location>
        <begin position="1019"/>
        <end position="1125"/>
    </location>
</feature>
<feature type="region of interest" description="Disordered" evidence="1">
    <location>
        <begin position="746"/>
        <end position="768"/>
    </location>
</feature>
<feature type="compositionally biased region" description="Low complexity" evidence="1">
    <location>
        <begin position="217"/>
        <end position="232"/>
    </location>
</feature>
<dbReference type="AlphaFoldDB" id="A0A915BJJ3"/>
<feature type="compositionally biased region" description="Basic and acidic residues" evidence="1">
    <location>
        <begin position="92"/>
        <end position="123"/>
    </location>
</feature>
<feature type="compositionally biased region" description="Polar residues" evidence="1">
    <location>
        <begin position="318"/>
        <end position="335"/>
    </location>
</feature>
<feature type="compositionally biased region" description="Polar residues" evidence="1">
    <location>
        <begin position="124"/>
        <end position="134"/>
    </location>
</feature>
<organism evidence="2 3">
    <name type="scientific">Parascaris univalens</name>
    <name type="common">Nematode worm</name>
    <dbReference type="NCBI Taxonomy" id="6257"/>
    <lineage>
        <taxon>Eukaryota</taxon>
        <taxon>Metazoa</taxon>
        <taxon>Ecdysozoa</taxon>
        <taxon>Nematoda</taxon>
        <taxon>Chromadorea</taxon>
        <taxon>Rhabditida</taxon>
        <taxon>Spirurina</taxon>
        <taxon>Ascaridomorpha</taxon>
        <taxon>Ascaridoidea</taxon>
        <taxon>Ascarididae</taxon>
        <taxon>Parascaris</taxon>
    </lineage>
</organism>
<feature type="region of interest" description="Disordered" evidence="1">
    <location>
        <begin position="820"/>
        <end position="839"/>
    </location>
</feature>
<feature type="compositionally biased region" description="Polar residues" evidence="1">
    <location>
        <begin position="169"/>
        <end position="187"/>
    </location>
</feature>
<dbReference type="Proteomes" id="UP000887569">
    <property type="component" value="Unplaced"/>
</dbReference>
<sequence length="1169" mass="131714">MDNLSTVLSTGRNKMIPESSRPRISEVDDNAGYTVNAQNASRDRGSNGLRRTYSADILNNRTIDEITNKTDSCGSMSKWTTSAVQVNPTLPQDERQEKRSAPKSDEQLSWQPHKDYRISKNVEGRTSITVSSISPVEDRRVPTENVRNPRSPIQSRSQTTFFFGDADSAAQSTLKRSPKVTQLSQPSALGAESISSQKSQEQIYEHNTFPSAVGGFNSASSNRRSSIAQSAQTPPTLSGGRVNETPRESYREEIDRQPSRAGTSSLEAIDQASLPRSILKQSTSSISQSECSRSNRRTDLRNWNEESSQRSPHMPDVSSASQGPYTSNYETASIRESNDTPFEMQSEEERFRIMQENLQRQRQRSLIPQHRYPQTSFNGPFFKLEQVAPSQQMRSQSAAPLLSVEGPSDDERRCERLGISPQRATSSQDFHSNLLNEQRNFDKQRYNDLKMISASEAELTQHQRSESDHFIGDYNSDAPNVVYWPPRKERPRPASVMAKSITDPERIDEYRRQKQMELEAIRRKEEEAMRYRYKQLRAMQMQQQRSYEQGASYMTMGSGTPVQMVRSLSPSSEELQQEGANRTRSFRTPSIDTQDLESLETPQQVRVFETRPISILSESTDSRDFLSSPSVGTWKRIYVVDAVQPAAKNEILTSDELLEKERFDVDILKRREAFIEKPTPKPHIFRTGKRWEPPPEQPYVWPTVRRPLSVQPGAEPVVDFAPGVPRSWDEVEFRWEPQVYDPGYKHERKNFTPTNSPPLSPRRGMGTGSLDEVAKRQTRYLITPSPDGSHRPKPAFGGPRATPSGGFYPHAPNAIKVVRKKHTHTARTPSPSIADRGVEDYEVIHERNYHRLGETSASPSRSSERMSRISIEQPPPSSSPRNNASYQDSHMADWEKIYDLPAHSSTLTAKDVPLNVDVKKRLAQFENTTPQFGGPYRQKTARDEDAQSKAGIDSARRSNQKGYHNKENRRTPLQRVPRQDFNPQPKDQRIPSGVSDMSLRRIEVTSVPLISTTSSHAYTSAVPHSGSMAVSSDRQHSKTPTSIQHEQQPQTAAQRRLIRIAQATAPSPAPASYERAHPYIPPPLPPGYKRPPSPASSSQVPTSTSSWNRQGTERNMRVSRSANAAPQHFATAADGSVEFSTMGSTHSIPISLSTPYAPVLPNNKRFFQM</sequence>
<feature type="compositionally biased region" description="Low complexity" evidence="1">
    <location>
        <begin position="192"/>
        <end position="201"/>
    </location>
</feature>
<dbReference type="WBParaSite" id="PgR043_g029_t04">
    <property type="protein sequence ID" value="PgR043_g029_t04"/>
    <property type="gene ID" value="PgR043_g029"/>
</dbReference>
<feature type="compositionally biased region" description="Low complexity" evidence="1">
    <location>
        <begin position="1095"/>
        <end position="1106"/>
    </location>
</feature>
<feature type="compositionally biased region" description="Polar residues" evidence="1">
    <location>
        <begin position="69"/>
        <end position="90"/>
    </location>
</feature>
<evidence type="ECO:0000313" key="3">
    <source>
        <dbReference type="WBParaSite" id="PgR043_g029_t04"/>
    </source>
</evidence>